<dbReference type="AlphaFoldDB" id="A0A167VM52"/>
<dbReference type="SUPFAM" id="SSF55347">
    <property type="entry name" value="Glyceraldehyde-3-phosphate dehydrogenase-like, C-terminal domain"/>
    <property type="match status" value="1"/>
</dbReference>
<evidence type="ECO:0000313" key="3">
    <source>
        <dbReference type="EMBL" id="OAA62776.1"/>
    </source>
</evidence>
<proteinExistence type="predicted"/>
<evidence type="ECO:0000259" key="2">
    <source>
        <dbReference type="Pfam" id="PF22685"/>
    </source>
</evidence>
<dbReference type="Pfam" id="PF01408">
    <property type="entry name" value="GFO_IDH_MocA"/>
    <property type="match status" value="1"/>
</dbReference>
<dbReference type="Proteomes" id="UP000076874">
    <property type="component" value="Unassembled WGS sequence"/>
</dbReference>
<dbReference type="Gene3D" id="3.40.50.720">
    <property type="entry name" value="NAD(P)-binding Rossmann-like Domain"/>
    <property type="match status" value="1"/>
</dbReference>
<dbReference type="GO" id="GO:0000166">
    <property type="term" value="F:nucleotide binding"/>
    <property type="evidence" value="ECO:0007669"/>
    <property type="project" value="InterPro"/>
</dbReference>
<keyword evidence="4" id="KW-1185">Reference proteome</keyword>
<dbReference type="InterPro" id="IPR051317">
    <property type="entry name" value="Gfo/Idh/MocA_oxidoreduct"/>
</dbReference>
<dbReference type="InterPro" id="IPR036291">
    <property type="entry name" value="NAD(P)-bd_dom_sf"/>
</dbReference>
<name>A0A167VM52_9HYPO</name>
<sequence length="405" mass="43119">MSSPPPIRVGIIGLAQTSATGWAASAHLPNFLTAAGRERFQIVALCNTSVASAQAAIRAFGLDPATTRAYGSPADLAADPDVDFVLCSVRVDKHLPTTLPSIEAGKDVYIEWPIAANPAEIQRVVDAAKKAAAAAPAPPTIFVGLQHRYAPPLVKVKELLAAGAIGTLRNLRVNCYGGFFNPGCWPLPLKYFAEGPVGGNPMTINVPHLVDNVQFAVGEFIPDTVHTHYQIQEPDVPIVKSFGSDEVVETVRTDVPDIFNVHGLVSSPASQRPVTVTVHYQSGYPFPDTPAGEWTFTGSKGTIRLVDPSGLALMDDTGPTRVTIQLHRDGATGDAAVEDVAWEYSALEKEVPPPARAIQALLYQYADAKRGVSAEDVRQTKDWPSLASAAARAAQVNGWLSTFKG</sequence>
<feature type="domain" description="Gfo/Idh/MocA-like oxidoreductase N-terminal" evidence="1">
    <location>
        <begin position="7"/>
        <end position="131"/>
    </location>
</feature>
<dbReference type="OrthoDB" id="4939225at2759"/>
<dbReference type="Pfam" id="PF22685">
    <property type="entry name" value="Gal80p_C-like"/>
    <property type="match status" value="1"/>
</dbReference>
<dbReference type="SUPFAM" id="SSF51735">
    <property type="entry name" value="NAD(P)-binding Rossmann-fold domains"/>
    <property type="match status" value="1"/>
</dbReference>
<reference evidence="3 4" key="1">
    <citation type="journal article" date="2016" name="Genome Biol. Evol.">
        <title>Divergent and convergent evolution of fungal pathogenicity.</title>
        <authorList>
            <person name="Shang Y."/>
            <person name="Xiao G."/>
            <person name="Zheng P."/>
            <person name="Cen K."/>
            <person name="Zhan S."/>
            <person name="Wang C."/>
        </authorList>
    </citation>
    <scope>NUCLEOTIDE SEQUENCE [LARGE SCALE GENOMIC DNA]</scope>
    <source>
        <strain evidence="3 4">RCEF 264</strain>
    </source>
</reference>
<accession>A0A167VM52</accession>
<feature type="domain" description="Gal80p-like C-terminal" evidence="2">
    <location>
        <begin position="151"/>
        <end position="305"/>
    </location>
</feature>
<dbReference type="Gene3D" id="3.30.360.10">
    <property type="entry name" value="Dihydrodipicolinate Reductase, domain 2"/>
    <property type="match status" value="1"/>
</dbReference>
<dbReference type="PANTHER" id="PTHR43708:SF1">
    <property type="entry name" value="GALACTOSE_LACTOSE METABOLISM REGULATORY PROTEIN GAL80"/>
    <property type="match status" value="1"/>
</dbReference>
<gene>
    <name evidence="3" type="ORF">SPI_04316</name>
</gene>
<comment type="caution">
    <text evidence="3">The sequence shown here is derived from an EMBL/GenBank/DDBJ whole genome shotgun (WGS) entry which is preliminary data.</text>
</comment>
<dbReference type="InterPro" id="IPR000683">
    <property type="entry name" value="Gfo/Idh/MocA-like_OxRdtase_N"/>
</dbReference>
<dbReference type="InterPro" id="IPR055080">
    <property type="entry name" value="Gal80p-like_C"/>
</dbReference>
<dbReference type="STRING" id="1081102.A0A167VM52"/>
<organism evidence="3 4">
    <name type="scientific">Niveomyces insectorum RCEF 264</name>
    <dbReference type="NCBI Taxonomy" id="1081102"/>
    <lineage>
        <taxon>Eukaryota</taxon>
        <taxon>Fungi</taxon>
        <taxon>Dikarya</taxon>
        <taxon>Ascomycota</taxon>
        <taxon>Pezizomycotina</taxon>
        <taxon>Sordariomycetes</taxon>
        <taxon>Hypocreomycetidae</taxon>
        <taxon>Hypocreales</taxon>
        <taxon>Cordycipitaceae</taxon>
        <taxon>Niveomyces</taxon>
    </lineage>
</organism>
<evidence type="ECO:0000259" key="1">
    <source>
        <dbReference type="Pfam" id="PF01408"/>
    </source>
</evidence>
<dbReference type="PANTHER" id="PTHR43708">
    <property type="entry name" value="CONSERVED EXPRESSED OXIDOREDUCTASE (EUROFUNG)"/>
    <property type="match status" value="1"/>
</dbReference>
<protein>
    <submittedName>
        <fullName evidence="3">NAD(P)-binding domain protein</fullName>
    </submittedName>
</protein>
<dbReference type="EMBL" id="AZHD01000006">
    <property type="protein sequence ID" value="OAA62776.1"/>
    <property type="molecule type" value="Genomic_DNA"/>
</dbReference>
<evidence type="ECO:0000313" key="4">
    <source>
        <dbReference type="Proteomes" id="UP000076874"/>
    </source>
</evidence>